<keyword evidence="6 9" id="KW-1133">Transmembrane helix</keyword>
<keyword evidence="7 9" id="KW-0472">Membrane</keyword>
<keyword evidence="4" id="KW-0997">Cell inner membrane</keyword>
<evidence type="ECO:0000256" key="6">
    <source>
        <dbReference type="ARBA" id="ARBA00022989"/>
    </source>
</evidence>
<dbReference type="PANTHER" id="PTHR39342">
    <property type="entry name" value="UPF0283 MEMBRANE PROTEIN YCJF"/>
    <property type="match status" value="1"/>
</dbReference>
<dbReference type="InterPro" id="IPR021147">
    <property type="entry name" value="DUF697"/>
</dbReference>
<gene>
    <name evidence="10" type="ORF">BI198_06680</name>
</gene>
<evidence type="ECO:0000256" key="9">
    <source>
        <dbReference type="SAM" id="Phobius"/>
    </source>
</evidence>
<feature type="compositionally biased region" description="Basic and acidic residues" evidence="8">
    <location>
        <begin position="1"/>
        <end position="11"/>
    </location>
</feature>
<feature type="compositionally biased region" description="Low complexity" evidence="8">
    <location>
        <begin position="21"/>
        <end position="33"/>
    </location>
</feature>
<dbReference type="OrthoDB" id="958025at2"/>
<keyword evidence="3" id="KW-1003">Cell membrane</keyword>
<evidence type="ECO:0000256" key="1">
    <source>
        <dbReference type="ARBA" id="ARBA00004429"/>
    </source>
</evidence>
<feature type="transmembrane region" description="Helical" evidence="9">
    <location>
        <begin position="108"/>
        <end position="130"/>
    </location>
</feature>
<feature type="transmembrane region" description="Helical" evidence="9">
    <location>
        <begin position="76"/>
        <end position="96"/>
    </location>
</feature>
<dbReference type="AlphaFoldDB" id="A0A1E7Q565"/>
<evidence type="ECO:0000256" key="7">
    <source>
        <dbReference type="ARBA" id="ARBA00023136"/>
    </source>
</evidence>
<dbReference type="STRING" id="1628148.BI198_06680"/>
<proteinExistence type="inferred from homology"/>
<dbReference type="NCBIfam" id="TIGR01620">
    <property type="entry name" value="hyp_HI0043"/>
    <property type="match status" value="1"/>
</dbReference>
<keyword evidence="5 9" id="KW-0812">Transmembrane</keyword>
<comment type="similarity">
    <text evidence="2">Belongs to the UPF0283 family.</text>
</comment>
<evidence type="ECO:0000256" key="4">
    <source>
        <dbReference type="ARBA" id="ARBA00022519"/>
    </source>
</evidence>
<dbReference type="InterPro" id="IPR006507">
    <property type="entry name" value="UPF0283"/>
</dbReference>
<evidence type="ECO:0000256" key="5">
    <source>
        <dbReference type="ARBA" id="ARBA00022692"/>
    </source>
</evidence>
<comment type="subcellular location">
    <subcellularLocation>
        <location evidence="1">Cell inner membrane</location>
        <topology evidence="1">Multi-pass membrane protein</topology>
    </subcellularLocation>
</comment>
<sequence>MNELKAARHFEQSALDKNGPQSDSAQSDSAQSDSTKRDGIKGQTAEFKTVHHYDAASFIELPTESEPVALKPAHTWWWRLAKISVLLVVVLSLWQWADMLQQAWQDNIAKAAFLSITSAALLVLFTTLLWREVRLWRRLARNKQWHQNALRINDSVQFGEANSLCQAISKSLPETPNIIAATGLWQQAVRDEHSDKEQLQLFDQIVLAELDKQAQQRIYRAATDTSFAVAISPFALADMIMVLWRSSRLLRELAQLYGGAIGQLRSLVLLKQLFAALLWAGGSELAIDMASDVLSSELTAKLSLRAGQGLIAGLLVARIGNLAQQQLRPLPATKRSKVSIGKLAASLTGRLKASKADAVT</sequence>
<dbReference type="Proteomes" id="UP000242258">
    <property type="component" value="Unassembled WGS sequence"/>
</dbReference>
<protein>
    <submittedName>
        <fullName evidence="10">TIGR01620 family protein</fullName>
    </submittedName>
</protein>
<feature type="region of interest" description="Disordered" evidence="8">
    <location>
        <begin position="1"/>
        <end position="39"/>
    </location>
</feature>
<accession>A0A1E7Q565</accession>
<reference evidence="11" key="1">
    <citation type="submission" date="2016-09" db="EMBL/GenBank/DDBJ databases">
        <authorList>
            <person name="Wan X."/>
            <person name="Hou S."/>
        </authorList>
    </citation>
    <scope>NUCLEOTIDE SEQUENCE [LARGE SCALE GENOMIC DNA]</scope>
    <source>
        <strain evidence="11">KH87</strain>
    </source>
</reference>
<organism evidence="10 11">
    <name type="scientific">Rheinheimera salexigens</name>
    <dbReference type="NCBI Taxonomy" id="1628148"/>
    <lineage>
        <taxon>Bacteria</taxon>
        <taxon>Pseudomonadati</taxon>
        <taxon>Pseudomonadota</taxon>
        <taxon>Gammaproteobacteria</taxon>
        <taxon>Chromatiales</taxon>
        <taxon>Chromatiaceae</taxon>
        <taxon>Rheinheimera</taxon>
    </lineage>
</organism>
<evidence type="ECO:0000313" key="10">
    <source>
        <dbReference type="EMBL" id="OEY69286.1"/>
    </source>
</evidence>
<evidence type="ECO:0000256" key="8">
    <source>
        <dbReference type="SAM" id="MobiDB-lite"/>
    </source>
</evidence>
<dbReference type="PANTHER" id="PTHR39342:SF1">
    <property type="entry name" value="UPF0283 MEMBRANE PROTEIN YCJF"/>
    <property type="match status" value="1"/>
</dbReference>
<dbReference type="RefSeq" id="WP_070048852.1">
    <property type="nucleotide sequence ID" value="NZ_CBCSDO010000006.1"/>
</dbReference>
<evidence type="ECO:0000313" key="11">
    <source>
        <dbReference type="Proteomes" id="UP000242258"/>
    </source>
</evidence>
<dbReference type="EMBL" id="MKEK01000001">
    <property type="protein sequence ID" value="OEY69286.1"/>
    <property type="molecule type" value="Genomic_DNA"/>
</dbReference>
<keyword evidence="11" id="KW-1185">Reference proteome</keyword>
<evidence type="ECO:0000256" key="2">
    <source>
        <dbReference type="ARBA" id="ARBA00008255"/>
    </source>
</evidence>
<dbReference type="Pfam" id="PF05128">
    <property type="entry name" value="DUF697"/>
    <property type="match status" value="1"/>
</dbReference>
<comment type="caution">
    <text evidence="10">The sequence shown here is derived from an EMBL/GenBank/DDBJ whole genome shotgun (WGS) entry which is preliminary data.</text>
</comment>
<name>A0A1E7Q565_9GAMM</name>
<dbReference type="GO" id="GO:0005886">
    <property type="term" value="C:plasma membrane"/>
    <property type="evidence" value="ECO:0007669"/>
    <property type="project" value="UniProtKB-SubCell"/>
</dbReference>
<feature type="transmembrane region" description="Helical" evidence="9">
    <location>
        <begin position="225"/>
        <end position="244"/>
    </location>
</feature>
<evidence type="ECO:0000256" key="3">
    <source>
        <dbReference type="ARBA" id="ARBA00022475"/>
    </source>
</evidence>